<evidence type="ECO:0000313" key="2">
    <source>
        <dbReference type="EMBL" id="KKN66557.1"/>
    </source>
</evidence>
<evidence type="ECO:0000259" key="1">
    <source>
        <dbReference type="SMART" id="SM00507"/>
    </source>
</evidence>
<protein>
    <recommendedName>
        <fullName evidence="1">HNH nuclease domain-containing protein</fullName>
    </recommendedName>
</protein>
<dbReference type="EMBL" id="LAZR01000497">
    <property type="protein sequence ID" value="KKN66557.1"/>
    <property type="molecule type" value="Genomic_DNA"/>
</dbReference>
<name>A0A0F9SV94_9ZZZZ</name>
<proteinExistence type="predicted"/>
<feature type="domain" description="HNH nuclease" evidence="1">
    <location>
        <begin position="204"/>
        <end position="255"/>
    </location>
</feature>
<dbReference type="InterPro" id="IPR003615">
    <property type="entry name" value="HNH_nuc"/>
</dbReference>
<sequence>MKKYSLNYVKKSFALDNYKLTSNDKYINGRQKFDYICSKGHRHSISFGKWLEGRRCPYCDGQGKPTIEFIRSQFENINYILLTDVYVNSCNKLEYICSNGHQRKISWNDWRLGRRCIHCLVLDKIESSFENENYIILSIDNFSWRARVLYKCSLGHEHAVSWSNWSRGTRCPTCAYIKKSGPGHPNWKNGISCELYCDAWADKEYKEDIKARDNYECQNPYCWGTGTRLVLHHVDYIKKNCIPVNLITLCNSCNSGANFRREFHEEFYKNIMKNIVGSRIK</sequence>
<dbReference type="AlphaFoldDB" id="A0A0F9SV94"/>
<dbReference type="SMART" id="SM00507">
    <property type="entry name" value="HNHc"/>
    <property type="match status" value="1"/>
</dbReference>
<organism evidence="2">
    <name type="scientific">marine sediment metagenome</name>
    <dbReference type="NCBI Taxonomy" id="412755"/>
    <lineage>
        <taxon>unclassified sequences</taxon>
        <taxon>metagenomes</taxon>
        <taxon>ecological metagenomes</taxon>
    </lineage>
</organism>
<reference evidence="2" key="1">
    <citation type="journal article" date="2015" name="Nature">
        <title>Complex archaea that bridge the gap between prokaryotes and eukaryotes.</title>
        <authorList>
            <person name="Spang A."/>
            <person name="Saw J.H."/>
            <person name="Jorgensen S.L."/>
            <person name="Zaremba-Niedzwiedzka K."/>
            <person name="Martijn J."/>
            <person name="Lind A.E."/>
            <person name="van Eijk R."/>
            <person name="Schleper C."/>
            <person name="Guy L."/>
            <person name="Ettema T.J."/>
        </authorList>
    </citation>
    <scope>NUCLEOTIDE SEQUENCE</scope>
</reference>
<comment type="caution">
    <text evidence="2">The sequence shown here is derived from an EMBL/GenBank/DDBJ whole genome shotgun (WGS) entry which is preliminary data.</text>
</comment>
<gene>
    <name evidence="2" type="ORF">LCGC14_0470260</name>
</gene>
<dbReference type="CDD" id="cd00085">
    <property type="entry name" value="HNHc"/>
    <property type="match status" value="1"/>
</dbReference>
<accession>A0A0F9SV94</accession>